<accession>A0A8E2AUB4</accession>
<gene>
    <name evidence="11" type="ORF">OBBRIDRAFT_792620</name>
</gene>
<dbReference type="GO" id="GO:0016705">
    <property type="term" value="F:oxidoreductase activity, acting on paired donors, with incorporation or reduction of molecular oxygen"/>
    <property type="evidence" value="ECO:0007669"/>
    <property type="project" value="InterPro"/>
</dbReference>
<dbReference type="InterPro" id="IPR036396">
    <property type="entry name" value="Cyt_P450_sf"/>
</dbReference>
<dbReference type="PANTHER" id="PTHR24305:SF166">
    <property type="entry name" value="CYTOCHROME P450 12A4, MITOCHONDRIAL-RELATED"/>
    <property type="match status" value="1"/>
</dbReference>
<evidence type="ECO:0000313" key="12">
    <source>
        <dbReference type="Proteomes" id="UP000250043"/>
    </source>
</evidence>
<evidence type="ECO:0000256" key="4">
    <source>
        <dbReference type="ARBA" id="ARBA00022617"/>
    </source>
</evidence>
<dbReference type="AlphaFoldDB" id="A0A8E2AUB4"/>
<comment type="cofactor">
    <cofactor evidence="1 9">
        <name>heme</name>
        <dbReference type="ChEBI" id="CHEBI:30413"/>
    </cofactor>
</comment>
<keyword evidence="5 9" id="KW-0479">Metal-binding</keyword>
<dbReference type="GO" id="GO:0020037">
    <property type="term" value="F:heme binding"/>
    <property type="evidence" value="ECO:0007669"/>
    <property type="project" value="InterPro"/>
</dbReference>
<dbReference type="PRINTS" id="PR00463">
    <property type="entry name" value="EP450I"/>
</dbReference>
<comment type="pathway">
    <text evidence="2">Secondary metabolite biosynthesis.</text>
</comment>
<evidence type="ECO:0000256" key="5">
    <source>
        <dbReference type="ARBA" id="ARBA00022723"/>
    </source>
</evidence>
<dbReference type="GO" id="GO:0005506">
    <property type="term" value="F:iron ion binding"/>
    <property type="evidence" value="ECO:0007669"/>
    <property type="project" value="InterPro"/>
</dbReference>
<dbReference type="InterPro" id="IPR001128">
    <property type="entry name" value="Cyt_P450"/>
</dbReference>
<evidence type="ECO:0000256" key="6">
    <source>
        <dbReference type="ARBA" id="ARBA00023002"/>
    </source>
</evidence>
<evidence type="ECO:0000256" key="2">
    <source>
        <dbReference type="ARBA" id="ARBA00005179"/>
    </source>
</evidence>
<protein>
    <submittedName>
        <fullName evidence="11">Cytochrome P450</fullName>
    </submittedName>
</protein>
<keyword evidence="7 9" id="KW-0408">Iron</keyword>
<evidence type="ECO:0000256" key="8">
    <source>
        <dbReference type="ARBA" id="ARBA00023033"/>
    </source>
</evidence>
<dbReference type="Pfam" id="PF00067">
    <property type="entry name" value="p450"/>
    <property type="match status" value="1"/>
</dbReference>
<dbReference type="OrthoDB" id="1470350at2759"/>
<dbReference type="PANTHER" id="PTHR24305">
    <property type="entry name" value="CYTOCHROME P450"/>
    <property type="match status" value="1"/>
</dbReference>
<organism evidence="11 12">
    <name type="scientific">Obba rivulosa</name>
    <dbReference type="NCBI Taxonomy" id="1052685"/>
    <lineage>
        <taxon>Eukaryota</taxon>
        <taxon>Fungi</taxon>
        <taxon>Dikarya</taxon>
        <taxon>Basidiomycota</taxon>
        <taxon>Agaricomycotina</taxon>
        <taxon>Agaricomycetes</taxon>
        <taxon>Polyporales</taxon>
        <taxon>Gelatoporiaceae</taxon>
        <taxon>Obba</taxon>
    </lineage>
</organism>
<dbReference type="SUPFAM" id="SSF48264">
    <property type="entry name" value="Cytochrome P450"/>
    <property type="match status" value="1"/>
</dbReference>
<keyword evidence="4 9" id="KW-0349">Heme</keyword>
<dbReference type="InterPro" id="IPR002401">
    <property type="entry name" value="Cyt_P450_E_grp-I"/>
</dbReference>
<evidence type="ECO:0000256" key="10">
    <source>
        <dbReference type="RuleBase" id="RU000461"/>
    </source>
</evidence>
<keyword evidence="8 10" id="KW-0503">Monooxygenase</keyword>
<evidence type="ECO:0000256" key="7">
    <source>
        <dbReference type="ARBA" id="ARBA00023004"/>
    </source>
</evidence>
<dbReference type="InterPro" id="IPR050121">
    <property type="entry name" value="Cytochrome_P450_monoxygenase"/>
</dbReference>
<keyword evidence="6 10" id="KW-0560">Oxidoreductase</keyword>
<evidence type="ECO:0000256" key="1">
    <source>
        <dbReference type="ARBA" id="ARBA00001971"/>
    </source>
</evidence>
<evidence type="ECO:0000256" key="3">
    <source>
        <dbReference type="ARBA" id="ARBA00010617"/>
    </source>
</evidence>
<dbReference type="GO" id="GO:0004497">
    <property type="term" value="F:monooxygenase activity"/>
    <property type="evidence" value="ECO:0007669"/>
    <property type="project" value="UniProtKB-KW"/>
</dbReference>
<dbReference type="PROSITE" id="PS00086">
    <property type="entry name" value="CYTOCHROME_P450"/>
    <property type="match status" value="1"/>
</dbReference>
<reference evidence="11 12" key="1">
    <citation type="submission" date="2016-07" db="EMBL/GenBank/DDBJ databases">
        <title>Draft genome of the white-rot fungus Obba rivulosa 3A-2.</title>
        <authorList>
            <consortium name="DOE Joint Genome Institute"/>
            <person name="Miettinen O."/>
            <person name="Riley R."/>
            <person name="Acob R."/>
            <person name="Barry K."/>
            <person name="Cullen D."/>
            <person name="De Vries R."/>
            <person name="Hainaut M."/>
            <person name="Hatakka A."/>
            <person name="Henrissat B."/>
            <person name="Hilden K."/>
            <person name="Kuo R."/>
            <person name="Labutti K."/>
            <person name="Lipzen A."/>
            <person name="Makela M.R."/>
            <person name="Sandor L."/>
            <person name="Spatafora J.W."/>
            <person name="Grigoriev I.V."/>
            <person name="Hibbett D.S."/>
        </authorList>
    </citation>
    <scope>NUCLEOTIDE SEQUENCE [LARGE SCALE GENOMIC DNA]</scope>
    <source>
        <strain evidence="11 12">3A-2</strain>
    </source>
</reference>
<dbReference type="Proteomes" id="UP000250043">
    <property type="component" value="Unassembled WGS sequence"/>
</dbReference>
<dbReference type="InterPro" id="IPR017972">
    <property type="entry name" value="Cyt_P450_CS"/>
</dbReference>
<dbReference type="PRINTS" id="PR00385">
    <property type="entry name" value="P450"/>
</dbReference>
<proteinExistence type="inferred from homology"/>
<comment type="similarity">
    <text evidence="3 10">Belongs to the cytochrome P450 family.</text>
</comment>
<evidence type="ECO:0000256" key="9">
    <source>
        <dbReference type="PIRSR" id="PIRSR602401-1"/>
    </source>
</evidence>
<feature type="binding site" description="axial binding residue" evidence="9">
    <location>
        <position position="479"/>
    </location>
    <ligand>
        <name>heme</name>
        <dbReference type="ChEBI" id="CHEBI:30413"/>
    </ligand>
    <ligandPart>
        <name>Fe</name>
        <dbReference type="ChEBI" id="CHEBI:18248"/>
    </ligandPart>
</feature>
<keyword evidence="12" id="KW-1185">Reference proteome</keyword>
<name>A0A8E2AUB4_9APHY</name>
<dbReference type="Gene3D" id="1.10.630.10">
    <property type="entry name" value="Cytochrome P450"/>
    <property type="match status" value="1"/>
</dbReference>
<evidence type="ECO:0000313" key="11">
    <source>
        <dbReference type="EMBL" id="OCH91111.1"/>
    </source>
</evidence>
<sequence>MKVLWLPGIFLLGVAFALILRRIRERKAAKHIRGPPSPSFIFGNILEFNRQGQSGDLDFKWNKEYGPTWRLNGILGETILMSADPKAMQHIIQKFAYNYPKPTDNNELVRMLTGPGIIYATGEIHRRHRRIMSPAFSMLQLRLYMPVFQRNTQKMVQMWKATLAAQPEGKMDTNVHMWLTRVALDIIGEAAFDYSFGALALSGGNLLDVYTNMFLDTSLYPSKSELLVKYTWKYIPIPILRLMDYLPMKNVKRILQIRNAFDREATQLLKDKTEKLAAGIESKRDVMSVLVKANVSENPKTRLSEAEMVAQMGTITIAGHDTTANTLTWLFFELAKCPAYQTKMRDEIRTVRSAVLARGDTDFSLDDLDSMTYCMAAIKETLRYHPVVPGVRRAATQDDTIPLQYPILSTSGELITEVPIHRGQDIFLSFGAYNRLPELWGENSDVWDPSRFLTQDIKREITVGMFANLMTFSAGPRGCVGWRFSVIETQAILAEIIESFEFSLQSDAPDIQRLPTGVMNPGVMVPAMRGKLESGIQMPLQITVAA</sequence>
<dbReference type="EMBL" id="KV722391">
    <property type="protein sequence ID" value="OCH91111.1"/>
    <property type="molecule type" value="Genomic_DNA"/>
</dbReference>